<comment type="similarity">
    <text evidence="5">Belongs to the rhamnose mutarotase family.</text>
</comment>
<dbReference type="OrthoDB" id="9799608at2"/>
<comment type="caution">
    <text evidence="6">The sequence shown here is derived from an EMBL/GenBank/DDBJ whole genome shotgun (WGS) entry which is preliminary data.</text>
</comment>
<feature type="binding site" evidence="5">
    <location>
        <begin position="76"/>
        <end position="77"/>
    </location>
    <ligand>
        <name>substrate</name>
    </ligand>
</feature>
<dbReference type="Proteomes" id="UP000035963">
    <property type="component" value="Unassembled WGS sequence"/>
</dbReference>
<comment type="pathway">
    <text evidence="5">Carbohydrate metabolism; L-rhamnose metabolism.</text>
</comment>
<dbReference type="RefSeq" id="WP_047847916.1">
    <property type="nucleotide sequence ID" value="NZ_AEJF01000109.1"/>
</dbReference>
<accession>A0A0J1CWJ4</accession>
<evidence type="ECO:0000256" key="2">
    <source>
        <dbReference type="ARBA" id="ARBA00023235"/>
    </source>
</evidence>
<evidence type="ECO:0000256" key="3">
    <source>
        <dbReference type="ARBA" id="ARBA00023277"/>
    </source>
</evidence>
<feature type="binding site" evidence="5">
    <location>
        <position position="41"/>
    </location>
    <ligand>
        <name>substrate</name>
    </ligand>
</feature>
<feature type="binding site" evidence="5">
    <location>
        <position position="18"/>
    </location>
    <ligand>
        <name>substrate</name>
    </ligand>
</feature>
<keyword evidence="3 5" id="KW-0119">Carbohydrate metabolism</keyword>
<name>A0A0J1CWJ4_9BURK</name>
<comment type="function">
    <text evidence="5">Involved in the anomeric conversion of L-rhamnose.</text>
</comment>
<comment type="subcellular location">
    <subcellularLocation>
        <location evidence="5">Cytoplasm</location>
    </subcellularLocation>
</comment>
<comment type="subunit">
    <text evidence="5">Homodimer.</text>
</comment>
<dbReference type="UniPathway" id="UPA00125"/>
<evidence type="ECO:0000256" key="4">
    <source>
        <dbReference type="ARBA" id="ARBA00023308"/>
    </source>
</evidence>
<organism evidence="6 7">
    <name type="scientific">Caballeronia mineralivorans PML1(12)</name>
    <dbReference type="NCBI Taxonomy" id="908627"/>
    <lineage>
        <taxon>Bacteria</taxon>
        <taxon>Pseudomonadati</taxon>
        <taxon>Pseudomonadota</taxon>
        <taxon>Betaproteobacteria</taxon>
        <taxon>Burkholderiales</taxon>
        <taxon>Burkholderiaceae</taxon>
        <taxon>Caballeronia</taxon>
    </lineage>
</organism>
<dbReference type="PANTHER" id="PTHR34389">
    <property type="entry name" value="L-RHAMNOSE MUTAROTASE"/>
    <property type="match status" value="1"/>
</dbReference>
<dbReference type="SUPFAM" id="SSF54909">
    <property type="entry name" value="Dimeric alpha+beta barrel"/>
    <property type="match status" value="1"/>
</dbReference>
<keyword evidence="4 5" id="KW-0684">Rhamnose metabolism</keyword>
<dbReference type="InterPro" id="IPR011008">
    <property type="entry name" value="Dimeric_a/b-barrel"/>
</dbReference>
<dbReference type="InterPro" id="IPR013448">
    <property type="entry name" value="L-rhamnose_mutarotase"/>
</dbReference>
<evidence type="ECO:0000256" key="1">
    <source>
        <dbReference type="ARBA" id="ARBA00022490"/>
    </source>
</evidence>
<sequence>METIAFRMQLRPGQEEAYRARHDAIWPELAQTLRDAGIADYWIFFDDETHHLFAVLKRSADHTMDRLADEDVMKRWWAHMADLMATHPDRRPRQHSLKPMFHLA</sequence>
<proteinExistence type="inferred from homology"/>
<keyword evidence="2 5" id="KW-0413">Isomerase</keyword>
<keyword evidence="7" id="KW-1185">Reference proteome</keyword>
<dbReference type="EC" id="5.1.3.32" evidence="5"/>
<dbReference type="Pfam" id="PF05336">
    <property type="entry name" value="rhaM"/>
    <property type="match status" value="1"/>
</dbReference>
<dbReference type="GO" id="GO:0019301">
    <property type="term" value="P:rhamnose catabolic process"/>
    <property type="evidence" value="ECO:0007669"/>
    <property type="project" value="TreeGrafter"/>
</dbReference>
<feature type="active site" description="Proton donor" evidence="5">
    <location>
        <position position="22"/>
    </location>
</feature>
<dbReference type="PANTHER" id="PTHR34389:SF2">
    <property type="entry name" value="L-RHAMNOSE MUTAROTASE"/>
    <property type="match status" value="1"/>
</dbReference>
<evidence type="ECO:0000313" key="6">
    <source>
        <dbReference type="EMBL" id="KLU24945.1"/>
    </source>
</evidence>
<dbReference type="InterPro" id="IPR008000">
    <property type="entry name" value="Rham/fucose_mutarotase"/>
</dbReference>
<reference evidence="6 7" key="1">
    <citation type="journal article" date="2015" name="Genome Announc.">
        <title>Draft Genome Sequence of Burkholderia sp. Strain PML1(12), an Ectomycorrhizosphere-Inhabiting Bacterium with Effective Mineral-Weathering Ability.</title>
        <authorList>
            <person name="Uroz S."/>
            <person name="Oger P."/>
        </authorList>
    </citation>
    <scope>NUCLEOTIDE SEQUENCE [LARGE SCALE GENOMIC DNA]</scope>
    <source>
        <strain evidence="7">PML1(12)</strain>
    </source>
</reference>
<dbReference type="Gene3D" id="3.30.70.100">
    <property type="match status" value="1"/>
</dbReference>
<dbReference type="EMBL" id="AEJF01000109">
    <property type="protein sequence ID" value="KLU24945.1"/>
    <property type="molecule type" value="Genomic_DNA"/>
</dbReference>
<comment type="catalytic activity">
    <reaction evidence="5">
        <text>alpha-L-rhamnose = beta-L-rhamnose</text>
        <dbReference type="Rhea" id="RHEA:25584"/>
        <dbReference type="ChEBI" id="CHEBI:27586"/>
        <dbReference type="ChEBI" id="CHEBI:27907"/>
        <dbReference type="EC" id="5.1.3.32"/>
    </reaction>
</comment>
<dbReference type="PATRIC" id="fig|908627.4.peg.3895"/>
<dbReference type="AlphaFoldDB" id="A0A0J1CWJ4"/>
<evidence type="ECO:0000256" key="5">
    <source>
        <dbReference type="HAMAP-Rule" id="MF_01663"/>
    </source>
</evidence>
<dbReference type="GO" id="GO:0062192">
    <property type="term" value="F:L-rhamnose mutarotase activity"/>
    <property type="evidence" value="ECO:0007669"/>
    <property type="project" value="UniProtKB-EC"/>
</dbReference>
<gene>
    <name evidence="5" type="primary">rhaM</name>
    <name evidence="6" type="ORF">EOS_17380</name>
</gene>
<evidence type="ECO:0000313" key="7">
    <source>
        <dbReference type="Proteomes" id="UP000035963"/>
    </source>
</evidence>
<dbReference type="HAMAP" id="MF_01663">
    <property type="entry name" value="L_rham_rotase"/>
    <property type="match status" value="1"/>
</dbReference>
<protein>
    <recommendedName>
        <fullName evidence="5">L-rhamnose mutarotase</fullName>
        <ecNumber evidence="5">5.1.3.32</ecNumber>
    </recommendedName>
    <alternativeName>
        <fullName evidence="5">Rhamnose 1-epimerase</fullName>
    </alternativeName>
    <alternativeName>
        <fullName evidence="5">Type-3 mutarotase</fullName>
    </alternativeName>
</protein>
<dbReference type="GO" id="GO:0005737">
    <property type="term" value="C:cytoplasm"/>
    <property type="evidence" value="ECO:0007669"/>
    <property type="project" value="UniProtKB-SubCell"/>
</dbReference>
<keyword evidence="1 5" id="KW-0963">Cytoplasm</keyword>